<feature type="compositionally biased region" description="Basic and acidic residues" evidence="6">
    <location>
        <begin position="815"/>
        <end position="825"/>
    </location>
</feature>
<evidence type="ECO:0000256" key="4">
    <source>
        <dbReference type="ARBA" id="ARBA00022801"/>
    </source>
</evidence>
<dbReference type="Proteomes" id="UP000594364">
    <property type="component" value="Chromosome 2"/>
</dbReference>
<evidence type="ECO:0000313" key="8">
    <source>
        <dbReference type="EMBL" id="QPG97003.1"/>
    </source>
</evidence>
<dbReference type="InterPro" id="IPR052578">
    <property type="entry name" value="PI_Transfer_CRAL-TRIO"/>
</dbReference>
<feature type="compositionally biased region" description="Low complexity" evidence="6">
    <location>
        <begin position="332"/>
        <end position="346"/>
    </location>
</feature>
<keyword evidence="9" id="KW-1185">Reference proteome</keyword>
<dbReference type="PANTHER" id="PTHR45824:SF29">
    <property type="entry name" value="GH16843P"/>
    <property type="match status" value="1"/>
</dbReference>
<sequence length="1062" mass="119153">MPSTQDSSPRKTPFEAPTPSSVPEPRAELTPDQETKYETLLDKARAFTEITCPTKEHKGKSGPMNERERAWLTRECLLRYLRATNWIVKESEQRLLDTLAWRREYGIDDFTPEYISPEQETGKQIIVGFDKQGRPCQYLNPGRQNTDPSPRQIHHLFYMVERVTDLMPPGVEKLNLMINFKPSKHRQNTTEPVSTAREVLRILQNHYPERLGKALIINVPWFVWGFFKIVKPFMHPVTREKLKFNEDMKQFVPAEQLWSTDWNGDMDFEYDHSAYWPALNAMCQLRREQRMTRWTAAGSQIGESEDYLAGGTDVSVNGFVFSSASTSTSASTSVSASAAPTVAVSAEGERDPGEVDVVQEKLAGATLENVQSKPAEDASPSVESYAAATQQQQGTWNHSFGFSGQLSSQQTENRLSLHLKIGMVGFLHTLGGMSFQLPSILQQSGFNASTGNGTGPTDARGPAASFPAGVMDSFLATAGQASPLMQVFFFVYRMLGSHLGLDPSVLLTLLGFFWAFSKIGSHIYAHILDLIDRHFMCAIFVSEYDHIYSHVMKWLSQQPSIRNSQYLTAQTVWKSAWEEEEDLESALFFTDGGDGDSDRKYLNFSNQAARSHYFADNDILRAPEPIKKLLADAKDLYYHDTHQKTAIYRPKPKELRRDNSMWQQVARRPVRPMRTVVLDHEEKHAVLADMNEYLHPATPKWYASRGIPLRRGYLLHGPPGTGKTSFSFSCAGVFGVDIYVISLQDINVTEEDLAVLFTRLPRRCIVLLEDIDTAGLRRDGDDDDNGDTEPEEKQSGKEDNKAQPYGVSEPVKEEDETKSSGDKTASKKKREKKTEKAASSDESAGDDDDDDDSSESSEEDLPAKSKRKNLKSKKNTLKRRKGGSKKKVLAVENISLSGLLNAIDGVASHEGRILIMTTNKPESLDEALVRPGRIDVQVAFKNASSHQAGELFYRMYEEVSPPKPVSGDGSDSAKAVREDKKDRPSKITTPYGELLDVTMDEVKSISEEFGKRIPEGVFSPAEIQGFLLKRKKDPRKALEDLESWVEGLKKQKESHSKVVTVQ</sequence>
<accession>A0A7S9KPP2</accession>
<dbReference type="InterPro" id="IPR057495">
    <property type="entry name" value="AAA_lid_BCS1"/>
</dbReference>
<evidence type="ECO:0000256" key="5">
    <source>
        <dbReference type="ARBA" id="ARBA00022840"/>
    </source>
</evidence>
<feature type="compositionally biased region" description="Basic and acidic residues" evidence="6">
    <location>
        <begin position="25"/>
        <end position="35"/>
    </location>
</feature>
<dbReference type="SUPFAM" id="SSF46938">
    <property type="entry name" value="CRAL/TRIO N-terminal domain"/>
    <property type="match status" value="1"/>
</dbReference>
<dbReference type="Pfam" id="PF00004">
    <property type="entry name" value="AAA"/>
    <property type="match status" value="2"/>
</dbReference>
<dbReference type="SMART" id="SM01024">
    <property type="entry name" value="BCS1_N"/>
    <property type="match status" value="1"/>
</dbReference>
<feature type="region of interest" description="Disordered" evidence="6">
    <location>
        <begin position="775"/>
        <end position="887"/>
    </location>
</feature>
<dbReference type="Pfam" id="PF25426">
    <property type="entry name" value="AAA_lid_BCS1"/>
    <property type="match status" value="1"/>
</dbReference>
<evidence type="ECO:0000256" key="1">
    <source>
        <dbReference type="ARBA" id="ARBA00004434"/>
    </source>
</evidence>
<dbReference type="Pfam" id="PF00650">
    <property type="entry name" value="CRAL_TRIO"/>
    <property type="match status" value="1"/>
</dbReference>
<feature type="compositionally biased region" description="Basic residues" evidence="6">
    <location>
        <begin position="864"/>
        <end position="887"/>
    </location>
</feature>
<dbReference type="GO" id="GO:0016887">
    <property type="term" value="F:ATP hydrolysis activity"/>
    <property type="evidence" value="ECO:0007669"/>
    <property type="project" value="InterPro"/>
</dbReference>
<dbReference type="SMART" id="SM00382">
    <property type="entry name" value="AAA"/>
    <property type="match status" value="1"/>
</dbReference>
<feature type="region of interest" description="Disordered" evidence="6">
    <location>
        <begin position="366"/>
        <end position="390"/>
    </location>
</feature>
<dbReference type="Gene3D" id="3.40.50.300">
    <property type="entry name" value="P-loop containing nucleotide triphosphate hydrolases"/>
    <property type="match status" value="1"/>
</dbReference>
<keyword evidence="3" id="KW-0496">Mitochondrion</keyword>
<dbReference type="SUPFAM" id="SSF52540">
    <property type="entry name" value="P-loop containing nucleoside triphosphate hydrolases"/>
    <property type="match status" value="1"/>
</dbReference>
<dbReference type="Pfam" id="PF03765">
    <property type="entry name" value="CRAL_TRIO_N"/>
    <property type="match status" value="1"/>
</dbReference>
<name>A0A7S9KPP2_EPIFF</name>
<feature type="compositionally biased region" description="Basic and acidic residues" evidence="6">
    <location>
        <begin position="791"/>
        <end position="801"/>
    </location>
</feature>
<dbReference type="InterPro" id="IPR011074">
    <property type="entry name" value="CRAL/TRIO_N_dom"/>
</dbReference>
<feature type="region of interest" description="Disordered" evidence="6">
    <location>
        <begin position="1"/>
        <end position="35"/>
    </location>
</feature>
<feature type="region of interest" description="Disordered" evidence="6">
    <location>
        <begin position="961"/>
        <end position="988"/>
    </location>
</feature>
<evidence type="ECO:0000256" key="2">
    <source>
        <dbReference type="ARBA" id="ARBA00022741"/>
    </source>
</evidence>
<dbReference type="Pfam" id="PF08740">
    <property type="entry name" value="BCS1_N"/>
    <property type="match status" value="2"/>
</dbReference>
<dbReference type="SMART" id="SM00516">
    <property type="entry name" value="SEC14"/>
    <property type="match status" value="1"/>
</dbReference>
<evidence type="ECO:0000313" key="9">
    <source>
        <dbReference type="Proteomes" id="UP000594364"/>
    </source>
</evidence>
<feature type="region of interest" description="Disordered" evidence="6">
    <location>
        <begin position="332"/>
        <end position="353"/>
    </location>
</feature>
<keyword evidence="3" id="KW-0999">Mitochondrion inner membrane</keyword>
<dbReference type="InterPro" id="IPR003959">
    <property type="entry name" value="ATPase_AAA_core"/>
</dbReference>
<feature type="domain" description="CRAL-TRIO" evidence="7">
    <location>
        <begin position="114"/>
        <end position="270"/>
    </location>
</feature>
<dbReference type="InterPro" id="IPR003593">
    <property type="entry name" value="AAA+_ATPase"/>
</dbReference>
<evidence type="ECO:0000256" key="3">
    <source>
        <dbReference type="ARBA" id="ARBA00022792"/>
    </source>
</evidence>
<dbReference type="InterPro" id="IPR014851">
    <property type="entry name" value="BCS1_N"/>
</dbReference>
<dbReference type="Gene3D" id="3.40.525.10">
    <property type="entry name" value="CRAL-TRIO lipid binding domain"/>
    <property type="match status" value="1"/>
</dbReference>
<organism evidence="8 9">
    <name type="scientific">Epichloe festucae (strain Fl1)</name>
    <dbReference type="NCBI Taxonomy" id="877507"/>
    <lineage>
        <taxon>Eukaryota</taxon>
        <taxon>Fungi</taxon>
        <taxon>Dikarya</taxon>
        <taxon>Ascomycota</taxon>
        <taxon>Pezizomycotina</taxon>
        <taxon>Sordariomycetes</taxon>
        <taxon>Hypocreomycetidae</taxon>
        <taxon>Hypocreales</taxon>
        <taxon>Clavicipitaceae</taxon>
        <taxon>Epichloe</taxon>
    </lineage>
</organism>
<keyword evidence="3" id="KW-0472">Membrane</keyword>
<feature type="compositionally biased region" description="Acidic residues" evidence="6">
    <location>
        <begin position="781"/>
        <end position="790"/>
    </location>
</feature>
<keyword evidence="4" id="KW-0378">Hydrolase</keyword>
<dbReference type="SUPFAM" id="SSF52087">
    <property type="entry name" value="CRAL/TRIO domain"/>
    <property type="match status" value="1"/>
</dbReference>
<dbReference type="PROSITE" id="PS00674">
    <property type="entry name" value="AAA"/>
    <property type="match status" value="1"/>
</dbReference>
<dbReference type="GO" id="GO:0008526">
    <property type="term" value="F:phosphatidylinositol transfer activity"/>
    <property type="evidence" value="ECO:0007669"/>
    <property type="project" value="TreeGrafter"/>
</dbReference>
<reference evidence="8 9" key="1">
    <citation type="journal article" date="2018" name="PLoS Genet.">
        <title>Repeat elements organise 3D genome structure and mediate transcription in the filamentous fungus Epichloe festucae.</title>
        <authorList>
            <person name="Winter D.J."/>
            <person name="Ganley A.R.D."/>
            <person name="Young C.A."/>
            <person name="Liachko I."/>
            <person name="Schardl C.L."/>
            <person name="Dupont P.Y."/>
            <person name="Berry D."/>
            <person name="Ram A."/>
            <person name="Scott B."/>
            <person name="Cox M.P."/>
        </authorList>
    </citation>
    <scope>NUCLEOTIDE SEQUENCE [LARGE SCALE GENOMIC DNA]</scope>
    <source>
        <strain evidence="8 9">Fl1</strain>
    </source>
</reference>
<dbReference type="AlphaFoldDB" id="A0A7S9KPP2"/>
<gene>
    <name evidence="8" type="ORF">C2857_005604</name>
</gene>
<dbReference type="GO" id="GO:0005524">
    <property type="term" value="F:ATP binding"/>
    <property type="evidence" value="ECO:0007669"/>
    <property type="project" value="UniProtKB-KW"/>
</dbReference>
<dbReference type="InterPro" id="IPR027417">
    <property type="entry name" value="P-loop_NTPase"/>
</dbReference>
<dbReference type="InterPro" id="IPR003960">
    <property type="entry name" value="ATPase_AAA_CS"/>
</dbReference>
<dbReference type="InterPro" id="IPR036273">
    <property type="entry name" value="CRAL/TRIO_N_dom_sf"/>
</dbReference>
<keyword evidence="5" id="KW-0067">ATP-binding</keyword>
<dbReference type="InterPro" id="IPR001251">
    <property type="entry name" value="CRAL-TRIO_dom"/>
</dbReference>
<keyword evidence="2" id="KW-0547">Nucleotide-binding</keyword>
<dbReference type="InterPro" id="IPR036865">
    <property type="entry name" value="CRAL-TRIO_dom_sf"/>
</dbReference>
<evidence type="ECO:0000256" key="6">
    <source>
        <dbReference type="SAM" id="MobiDB-lite"/>
    </source>
</evidence>
<dbReference type="PANTHER" id="PTHR45824">
    <property type="entry name" value="GH16843P"/>
    <property type="match status" value="1"/>
</dbReference>
<comment type="subcellular location">
    <subcellularLocation>
        <location evidence="1">Mitochondrion inner membrane</location>
        <topology evidence="1">Single-pass membrane protein</topology>
    </subcellularLocation>
</comment>
<protein>
    <recommendedName>
        <fullName evidence="7">CRAL-TRIO domain-containing protein</fullName>
    </recommendedName>
</protein>
<dbReference type="PROSITE" id="PS50191">
    <property type="entry name" value="CRAL_TRIO"/>
    <property type="match status" value="1"/>
</dbReference>
<dbReference type="OrthoDB" id="75724at2759"/>
<feature type="compositionally biased region" description="Basic and acidic residues" evidence="6">
    <location>
        <begin position="974"/>
        <end position="985"/>
    </location>
</feature>
<dbReference type="SMART" id="SM01100">
    <property type="entry name" value="CRAL_TRIO_N"/>
    <property type="match status" value="1"/>
</dbReference>
<proteinExistence type="predicted"/>
<dbReference type="CDD" id="cd00170">
    <property type="entry name" value="SEC14"/>
    <property type="match status" value="1"/>
</dbReference>
<evidence type="ECO:0000259" key="7">
    <source>
        <dbReference type="PROSITE" id="PS50191"/>
    </source>
</evidence>
<dbReference type="EMBL" id="CP031386">
    <property type="protein sequence ID" value="QPG97003.1"/>
    <property type="molecule type" value="Genomic_DNA"/>
</dbReference>
<feature type="compositionally biased region" description="Acidic residues" evidence="6">
    <location>
        <begin position="843"/>
        <end position="860"/>
    </location>
</feature>
<dbReference type="GO" id="GO:0005743">
    <property type="term" value="C:mitochondrial inner membrane"/>
    <property type="evidence" value="ECO:0007669"/>
    <property type="project" value="UniProtKB-SubCell"/>
</dbReference>